<evidence type="ECO:0000313" key="3">
    <source>
        <dbReference type="Proteomes" id="UP000299102"/>
    </source>
</evidence>
<organism evidence="2 3">
    <name type="scientific">Eumeta variegata</name>
    <name type="common">Bagworm moth</name>
    <name type="synonym">Eumeta japonica</name>
    <dbReference type="NCBI Taxonomy" id="151549"/>
    <lineage>
        <taxon>Eukaryota</taxon>
        <taxon>Metazoa</taxon>
        <taxon>Ecdysozoa</taxon>
        <taxon>Arthropoda</taxon>
        <taxon>Hexapoda</taxon>
        <taxon>Insecta</taxon>
        <taxon>Pterygota</taxon>
        <taxon>Neoptera</taxon>
        <taxon>Endopterygota</taxon>
        <taxon>Lepidoptera</taxon>
        <taxon>Glossata</taxon>
        <taxon>Ditrysia</taxon>
        <taxon>Tineoidea</taxon>
        <taxon>Psychidae</taxon>
        <taxon>Oiketicinae</taxon>
        <taxon>Eumeta</taxon>
    </lineage>
</organism>
<dbReference type="Proteomes" id="UP000299102">
    <property type="component" value="Unassembled WGS sequence"/>
</dbReference>
<dbReference type="AlphaFoldDB" id="A0A4C1ZRS2"/>
<gene>
    <name evidence="2" type="ORF">EVAR_98038_1</name>
</gene>
<reference evidence="2 3" key="1">
    <citation type="journal article" date="2019" name="Commun. Biol.">
        <title>The bagworm genome reveals a unique fibroin gene that provides high tensile strength.</title>
        <authorList>
            <person name="Kono N."/>
            <person name="Nakamura H."/>
            <person name="Ohtoshi R."/>
            <person name="Tomita M."/>
            <person name="Numata K."/>
            <person name="Arakawa K."/>
        </authorList>
    </citation>
    <scope>NUCLEOTIDE SEQUENCE [LARGE SCALE GENOMIC DNA]</scope>
</reference>
<comment type="caution">
    <text evidence="2">The sequence shown here is derived from an EMBL/GenBank/DDBJ whole genome shotgun (WGS) entry which is preliminary data.</text>
</comment>
<dbReference type="OrthoDB" id="7488405at2759"/>
<feature type="region of interest" description="Disordered" evidence="1">
    <location>
        <begin position="1"/>
        <end position="41"/>
    </location>
</feature>
<keyword evidence="3" id="KW-1185">Reference proteome</keyword>
<sequence length="239" mass="26531">MLRRRSSDKSLSSAARTATAAAAKSGETSPRPLDQITKSPRDTRYEGGFTIIRLRAEISFVNVIGLFRQRKIIVTWKVISIVECVRAGRMGVVLLAGVLARSVRWVRRATYLCCAWQYSALSNRNSINVATDEISSLTYDIEYARSPVHYPITTPSDCALTNGTRARTAQLAQRKAAKIHGDGAARRSGNGRIASRRVSVQIIPTICRRKKYDERITIMNERTIGFPDSAGRAAVRRFG</sequence>
<evidence type="ECO:0000256" key="1">
    <source>
        <dbReference type="SAM" id="MobiDB-lite"/>
    </source>
</evidence>
<proteinExistence type="predicted"/>
<feature type="compositionally biased region" description="Low complexity" evidence="1">
    <location>
        <begin position="9"/>
        <end position="23"/>
    </location>
</feature>
<evidence type="ECO:0000313" key="2">
    <source>
        <dbReference type="EMBL" id="GBP91621.1"/>
    </source>
</evidence>
<name>A0A4C1ZRS2_EUMVA</name>
<accession>A0A4C1ZRS2</accession>
<protein>
    <submittedName>
        <fullName evidence="2">Uncharacterized protein</fullName>
    </submittedName>
</protein>
<dbReference type="EMBL" id="BGZK01002188">
    <property type="protein sequence ID" value="GBP91621.1"/>
    <property type="molecule type" value="Genomic_DNA"/>
</dbReference>